<dbReference type="Gene3D" id="2.40.10.10">
    <property type="entry name" value="Trypsin-like serine proteases"/>
    <property type="match status" value="2"/>
</dbReference>
<accession>A0ABV7HFG8</accession>
<comment type="caution">
    <text evidence="1">The sequence shown here is derived from an EMBL/GenBank/DDBJ whole genome shotgun (WGS) entry which is preliminary data.</text>
</comment>
<evidence type="ECO:0000313" key="2">
    <source>
        <dbReference type="Proteomes" id="UP001595476"/>
    </source>
</evidence>
<organism evidence="1 2">
    <name type="scientific">Litoribrevibacter euphylliae</name>
    <dbReference type="NCBI Taxonomy" id="1834034"/>
    <lineage>
        <taxon>Bacteria</taxon>
        <taxon>Pseudomonadati</taxon>
        <taxon>Pseudomonadota</taxon>
        <taxon>Gammaproteobacteria</taxon>
        <taxon>Oceanospirillales</taxon>
        <taxon>Oceanospirillaceae</taxon>
        <taxon>Litoribrevibacter</taxon>
    </lineage>
</organism>
<dbReference type="PANTHER" id="PTHR43019:SF23">
    <property type="entry name" value="PROTEASE DO-LIKE 5, CHLOROPLASTIC"/>
    <property type="match status" value="1"/>
</dbReference>
<sequence length="410" mass="45060">MNSSIKKISIIILALIITGCSVRPYSNIEAIKTDAKLAEGISLPYSISAAYYAPSEELSRVDKALRGNQYNVQVELVESGKAFNRALDLVLTGYFSKVEKLAPKSKFDVLFKFKSKPTWDRIWGRCNVELETTVNAWDGEELFSISTKGAVQANYEENCVMNAYAEALEEAIIEFVNKAQHLRIDKTEKKESFFQSGNFEKYFSDLKPTSTGTGFYVSKNGDLMTASHVVNECFMLKVKEGEEVFPATLSSESKLLDVAILKTDKPRKGFLNVRSLGNDLNILGNPVEVVGYPLSGILSDSPSLTVGNVTSLNGLKGSKSIFQYSAPIQPGNSGGPVYTPEGDVIGMVTSTLNQSILLQTTGNVAQNVNFGIRGEFLNKFLSVNDKKIPEKEKGSKRDVLTNTVQVLCYK</sequence>
<evidence type="ECO:0000313" key="1">
    <source>
        <dbReference type="EMBL" id="MFC3151456.1"/>
    </source>
</evidence>
<keyword evidence="1" id="KW-0378">Hydrolase</keyword>
<dbReference type="GO" id="GO:0008233">
    <property type="term" value="F:peptidase activity"/>
    <property type="evidence" value="ECO:0007669"/>
    <property type="project" value="UniProtKB-KW"/>
</dbReference>
<dbReference type="EMBL" id="JBHRSZ010000004">
    <property type="protein sequence ID" value="MFC3151456.1"/>
    <property type="molecule type" value="Genomic_DNA"/>
</dbReference>
<keyword evidence="1" id="KW-0645">Protease</keyword>
<dbReference type="GO" id="GO:0006508">
    <property type="term" value="P:proteolysis"/>
    <property type="evidence" value="ECO:0007669"/>
    <property type="project" value="UniProtKB-KW"/>
</dbReference>
<protein>
    <submittedName>
        <fullName evidence="1">Serine protease</fullName>
    </submittedName>
</protein>
<proteinExistence type="predicted"/>
<gene>
    <name evidence="1" type="ORF">ACFOEK_10500</name>
</gene>
<dbReference type="Pfam" id="PF13365">
    <property type="entry name" value="Trypsin_2"/>
    <property type="match status" value="1"/>
</dbReference>
<dbReference type="PROSITE" id="PS51257">
    <property type="entry name" value="PROKAR_LIPOPROTEIN"/>
    <property type="match status" value="1"/>
</dbReference>
<dbReference type="PRINTS" id="PR00834">
    <property type="entry name" value="PROTEASES2C"/>
</dbReference>
<dbReference type="InterPro" id="IPR043504">
    <property type="entry name" value="Peptidase_S1_PA_chymotrypsin"/>
</dbReference>
<dbReference type="InterPro" id="IPR001940">
    <property type="entry name" value="Peptidase_S1C"/>
</dbReference>
<dbReference type="SUPFAM" id="SSF50494">
    <property type="entry name" value="Trypsin-like serine proteases"/>
    <property type="match status" value="1"/>
</dbReference>
<reference evidence="2" key="1">
    <citation type="journal article" date="2019" name="Int. J. Syst. Evol. Microbiol.">
        <title>The Global Catalogue of Microorganisms (GCM) 10K type strain sequencing project: providing services to taxonomists for standard genome sequencing and annotation.</title>
        <authorList>
            <consortium name="The Broad Institute Genomics Platform"/>
            <consortium name="The Broad Institute Genome Sequencing Center for Infectious Disease"/>
            <person name="Wu L."/>
            <person name="Ma J."/>
        </authorList>
    </citation>
    <scope>NUCLEOTIDE SEQUENCE [LARGE SCALE GENOMIC DNA]</scope>
    <source>
        <strain evidence="2">KCTC 52438</strain>
    </source>
</reference>
<dbReference type="Proteomes" id="UP001595476">
    <property type="component" value="Unassembled WGS sequence"/>
</dbReference>
<keyword evidence="2" id="KW-1185">Reference proteome</keyword>
<dbReference type="InterPro" id="IPR009003">
    <property type="entry name" value="Peptidase_S1_PA"/>
</dbReference>
<name>A0ABV7HFG8_9GAMM</name>
<dbReference type="RefSeq" id="WP_386720247.1">
    <property type="nucleotide sequence ID" value="NZ_JBHRSZ010000004.1"/>
</dbReference>
<dbReference type="PANTHER" id="PTHR43019">
    <property type="entry name" value="SERINE ENDOPROTEASE DEGS"/>
    <property type="match status" value="1"/>
</dbReference>